<proteinExistence type="predicted"/>
<protein>
    <recommendedName>
        <fullName evidence="1">HTH cro/C1-type domain-containing protein</fullName>
    </recommendedName>
</protein>
<dbReference type="RefSeq" id="WP_252252673.1">
    <property type="nucleotide sequence ID" value="NZ_CP098736.1"/>
</dbReference>
<feature type="domain" description="HTH cro/C1-type" evidence="1">
    <location>
        <begin position="32"/>
        <end position="77"/>
    </location>
</feature>
<evidence type="ECO:0000313" key="2">
    <source>
        <dbReference type="EMBL" id="USE78937.1"/>
    </source>
</evidence>
<dbReference type="InterPro" id="IPR010982">
    <property type="entry name" value="Lambda_DNA-bd_dom_sf"/>
</dbReference>
<evidence type="ECO:0000259" key="1">
    <source>
        <dbReference type="PROSITE" id="PS50943"/>
    </source>
</evidence>
<name>A0ABY4VP46_9BURK</name>
<dbReference type="Gene3D" id="1.10.260.40">
    <property type="entry name" value="lambda repressor-like DNA-binding domains"/>
    <property type="match status" value="1"/>
</dbReference>
<gene>
    <name evidence="2" type="ORF">NDR89_20080</name>
</gene>
<dbReference type="EMBL" id="CP098736">
    <property type="protein sequence ID" value="USE78937.1"/>
    <property type="molecule type" value="Genomic_DNA"/>
</dbReference>
<dbReference type="SUPFAM" id="SSF47413">
    <property type="entry name" value="lambda repressor-like DNA-binding domains"/>
    <property type="match status" value="1"/>
</dbReference>
<accession>A0ABY4VP46</accession>
<evidence type="ECO:0000313" key="3">
    <source>
        <dbReference type="Proteomes" id="UP001056648"/>
    </source>
</evidence>
<organism evidence="2 3">
    <name type="scientific">Cupriavidus gilardii</name>
    <dbReference type="NCBI Taxonomy" id="82541"/>
    <lineage>
        <taxon>Bacteria</taxon>
        <taxon>Pseudomonadati</taxon>
        <taxon>Pseudomonadota</taxon>
        <taxon>Betaproteobacteria</taxon>
        <taxon>Burkholderiales</taxon>
        <taxon>Burkholderiaceae</taxon>
        <taxon>Cupriavidus</taxon>
    </lineage>
</organism>
<dbReference type="Proteomes" id="UP001056648">
    <property type="component" value="Chromosome 2"/>
</dbReference>
<dbReference type="PROSITE" id="PS50943">
    <property type="entry name" value="HTH_CROC1"/>
    <property type="match status" value="1"/>
</dbReference>
<keyword evidence="3" id="KW-1185">Reference proteome</keyword>
<dbReference type="InterPro" id="IPR001387">
    <property type="entry name" value="Cro/C1-type_HTH"/>
</dbReference>
<reference evidence="2" key="1">
    <citation type="submission" date="2022-06" db="EMBL/GenBank/DDBJ databases">
        <title>Complete genome sequence and characterization of Cupriavidus gilardii QJ1 isolated from contaminating cells.</title>
        <authorList>
            <person name="Qi J."/>
        </authorList>
    </citation>
    <scope>NUCLEOTIDE SEQUENCE</scope>
    <source>
        <strain evidence="2">QJ1</strain>
    </source>
</reference>
<sequence length="156" mass="16627">MPAKPLNPEQKADADRLRAAWEAFRRSHPGATQEWLADQCGWKTQAAVNQYLLGKIPLNLPALLKFTQALAVSPDAISPSLAKQLGAASVPAPEAATVRPSPGVARLMKVLEGLGDDEIMAIAKAIEVLRTPRQTAADVVKFKVGTAAQASVRAKR</sequence>